<dbReference type="RefSeq" id="WP_258540624.1">
    <property type="nucleotide sequence ID" value="NZ_OU015584.1"/>
</dbReference>
<feature type="domain" description="Secretion system C-terminal sorting" evidence="3">
    <location>
        <begin position="599"/>
        <end position="672"/>
    </location>
</feature>
<dbReference type="KEGG" id="ptan:CRYO30217_00388"/>
<dbReference type="GO" id="GO:0005975">
    <property type="term" value="P:carbohydrate metabolic process"/>
    <property type="evidence" value="ECO:0007669"/>
    <property type="project" value="UniProtKB-ARBA"/>
</dbReference>
<dbReference type="Pfam" id="PF11551">
    <property type="entry name" value="Omp28"/>
    <property type="match status" value="1"/>
</dbReference>
<sequence length="674" mass="71430">MKKIYSTLAVLGTSSLALAQLPVSTTPDTKNAVLEEFTGIYCTFCPDGHKRAQDFADANPGDVVLINIHTGGYANPDPGDPDFRTSFGSAIANQSNLQGYPAGTINRRNFPGYEQTDQNGNPVSGITAQGRANWATTGATVIGENSYANIALEGDIDLATRELTVDVEVYFTGTTAPSSMKLNVALLQSGIEGPQTGSSANPAQVLPNGNYEHNHMLRHLLTGQWGDDITTTTQGTLFTQQYTYTIPADLNGVDLELGNLELAAFIAEGQQTIETGATGPITFTVPSGGQIVDMSSVTNMSVPSTYCDGNVTPEITVTNEDATTVNEYEVSYSVNGGTPVTQTVSTPLSAGASATTSFPAITLPSGVNTIEYTVTATGANDYETVLGNNNSSVVINVLSSTAFATDHEEGFESYSPFDEVIDHALMDNPDDVQVIVVDNSAFQSATQAVGGFGNSDNSLMWNFYSAQSGDMATLIFEKVDFSSGTGHGLRFNHAYAQYTSENDRLKVKVSTDCGVTWSTVFNKAGDDLETASSSTSLFVPATSEWTADTVDLSAYDGNSEVMVAFEGTSAYGNCLFVDDIQLLNGTALSIADADIEMSVYPNPSNGLISLDLEAFTGVVEVEILNELGQKINKNIVVTAGQINMIDLSDLSSGLYMLNVISDGKAFTERVTILK</sequence>
<dbReference type="SUPFAM" id="SSF49899">
    <property type="entry name" value="Concanavalin A-like lectins/glucanases"/>
    <property type="match status" value="1"/>
</dbReference>
<name>A0A916JKF4_9FLAO</name>
<feature type="signal peptide" evidence="2">
    <location>
        <begin position="1"/>
        <end position="19"/>
    </location>
</feature>
<protein>
    <recommendedName>
        <fullName evidence="3">Secretion system C-terminal sorting domain-containing protein</fullName>
    </recommendedName>
</protein>
<evidence type="ECO:0000256" key="2">
    <source>
        <dbReference type="SAM" id="SignalP"/>
    </source>
</evidence>
<evidence type="ECO:0000256" key="1">
    <source>
        <dbReference type="ARBA" id="ARBA00022729"/>
    </source>
</evidence>
<dbReference type="Gene3D" id="2.60.120.200">
    <property type="match status" value="1"/>
</dbReference>
<dbReference type="Gene3D" id="2.60.40.10">
    <property type="entry name" value="Immunoglobulins"/>
    <property type="match status" value="2"/>
</dbReference>
<dbReference type="AlphaFoldDB" id="A0A916JKF4"/>
<reference evidence="4" key="1">
    <citation type="submission" date="2021-04" db="EMBL/GenBank/DDBJ databases">
        <authorList>
            <person name="Rodrigo-Torres L."/>
            <person name="Arahal R. D."/>
            <person name="Lucena T."/>
        </authorList>
    </citation>
    <scope>NUCLEOTIDE SEQUENCE</scope>
    <source>
        <strain evidence="4">AS29M-1</strain>
    </source>
</reference>
<proteinExistence type="predicted"/>
<dbReference type="EMBL" id="OU015584">
    <property type="protein sequence ID" value="CAG5077445.1"/>
    <property type="molecule type" value="Genomic_DNA"/>
</dbReference>
<dbReference type="InterPro" id="IPR013783">
    <property type="entry name" value="Ig-like_fold"/>
</dbReference>
<dbReference type="Pfam" id="PF18962">
    <property type="entry name" value="Por_Secre_tail"/>
    <property type="match status" value="1"/>
</dbReference>
<accession>A0A916JKF4</accession>
<dbReference type="Proteomes" id="UP000683507">
    <property type="component" value="Chromosome"/>
</dbReference>
<dbReference type="InterPro" id="IPR026444">
    <property type="entry name" value="Secre_tail"/>
</dbReference>
<dbReference type="NCBIfam" id="TIGR04183">
    <property type="entry name" value="Por_Secre_tail"/>
    <property type="match status" value="1"/>
</dbReference>
<keyword evidence="5" id="KW-1185">Reference proteome</keyword>
<evidence type="ECO:0000313" key="4">
    <source>
        <dbReference type="EMBL" id="CAG5077445.1"/>
    </source>
</evidence>
<evidence type="ECO:0000259" key="3">
    <source>
        <dbReference type="Pfam" id="PF18962"/>
    </source>
</evidence>
<organism evidence="4 5">
    <name type="scientific">Parvicella tangerina</name>
    <dbReference type="NCBI Taxonomy" id="2829795"/>
    <lineage>
        <taxon>Bacteria</taxon>
        <taxon>Pseudomonadati</taxon>
        <taxon>Bacteroidota</taxon>
        <taxon>Flavobacteriia</taxon>
        <taxon>Flavobacteriales</taxon>
        <taxon>Parvicellaceae</taxon>
        <taxon>Parvicella</taxon>
    </lineage>
</organism>
<feature type="chain" id="PRO_5037180444" description="Secretion system C-terminal sorting domain-containing protein" evidence="2">
    <location>
        <begin position="20"/>
        <end position="674"/>
    </location>
</feature>
<dbReference type="InterPro" id="IPR013320">
    <property type="entry name" value="ConA-like_dom_sf"/>
</dbReference>
<dbReference type="GO" id="GO:0004553">
    <property type="term" value="F:hydrolase activity, hydrolyzing O-glycosyl compounds"/>
    <property type="evidence" value="ECO:0007669"/>
    <property type="project" value="UniProtKB-ARBA"/>
</dbReference>
<dbReference type="NCBIfam" id="NF038128">
    <property type="entry name" value="choice_anch_J"/>
    <property type="match status" value="1"/>
</dbReference>
<gene>
    <name evidence="4" type="ORF">CRYO30217_00388</name>
</gene>
<evidence type="ECO:0000313" key="5">
    <source>
        <dbReference type="Proteomes" id="UP000683507"/>
    </source>
</evidence>
<dbReference type="InterPro" id="IPR021615">
    <property type="entry name" value="Omp28"/>
</dbReference>
<keyword evidence="1 2" id="KW-0732">Signal</keyword>